<dbReference type="InterPro" id="IPR000620">
    <property type="entry name" value="EamA_dom"/>
</dbReference>
<keyword evidence="14" id="KW-1185">Reference proteome</keyword>
<comment type="caution">
    <text evidence="13">The sequence shown here is derived from an EMBL/GenBank/DDBJ whole genome shotgun (WGS) entry which is preliminary data.</text>
</comment>
<dbReference type="Gene3D" id="1.10.3730.20">
    <property type="match status" value="2"/>
</dbReference>
<evidence type="ECO:0000256" key="4">
    <source>
        <dbReference type="ARBA" id="ARBA00022519"/>
    </source>
</evidence>
<keyword evidence="5" id="KW-0441">Lipid A biosynthesis</keyword>
<keyword evidence="4" id="KW-0997">Cell inner membrane</keyword>
<evidence type="ECO:0000256" key="11">
    <source>
        <dbReference type="SAM" id="Phobius"/>
    </source>
</evidence>
<evidence type="ECO:0000313" key="14">
    <source>
        <dbReference type="Proteomes" id="UP000247792"/>
    </source>
</evidence>
<evidence type="ECO:0000256" key="3">
    <source>
        <dbReference type="ARBA" id="ARBA00022516"/>
    </source>
</evidence>
<evidence type="ECO:0000256" key="9">
    <source>
        <dbReference type="ARBA" id="ARBA00023098"/>
    </source>
</evidence>
<accession>A0A318J5J0</accession>
<dbReference type="PANTHER" id="PTHR30561">
    <property type="entry name" value="SMR FAMILY PROTON-DEPENDENT DRUG EFFLUX TRANSPORTER SUGE"/>
    <property type="match status" value="1"/>
</dbReference>
<dbReference type="GO" id="GO:0005886">
    <property type="term" value="C:plasma membrane"/>
    <property type="evidence" value="ECO:0007669"/>
    <property type="project" value="UniProtKB-SubCell"/>
</dbReference>
<dbReference type="AlphaFoldDB" id="A0A318J5J0"/>
<comment type="subcellular location">
    <subcellularLocation>
        <location evidence="1">Cell membrane</location>
        <topology evidence="1">Multi-pass membrane protein</topology>
    </subcellularLocation>
</comment>
<evidence type="ECO:0000313" key="13">
    <source>
        <dbReference type="EMBL" id="PXX41901.1"/>
    </source>
</evidence>
<reference evidence="13 14" key="1">
    <citation type="submission" date="2018-05" db="EMBL/GenBank/DDBJ databases">
        <title>Genomic Encyclopedia of Type Strains, Phase IV (KMG-IV): sequencing the most valuable type-strain genomes for metagenomic binning, comparative biology and taxonomic classification.</title>
        <authorList>
            <person name="Goeker M."/>
        </authorList>
    </citation>
    <scope>NUCLEOTIDE SEQUENCE [LARGE SCALE GENOMIC DNA]</scope>
    <source>
        <strain evidence="13 14">DSM 19792</strain>
    </source>
</reference>
<dbReference type="GO" id="GO:0022857">
    <property type="term" value="F:transmembrane transporter activity"/>
    <property type="evidence" value="ECO:0007669"/>
    <property type="project" value="InterPro"/>
</dbReference>
<keyword evidence="8 11" id="KW-1133">Transmembrane helix</keyword>
<dbReference type="Pfam" id="PF00892">
    <property type="entry name" value="EamA"/>
    <property type="match status" value="2"/>
</dbReference>
<dbReference type="PANTHER" id="PTHR30561:SF9">
    <property type="entry name" value="4-AMINO-4-DEOXY-L-ARABINOSE-PHOSPHOUNDECAPRENOL FLIPPASE SUBUNIT ARNF-RELATED"/>
    <property type="match status" value="1"/>
</dbReference>
<feature type="transmembrane region" description="Helical" evidence="11">
    <location>
        <begin position="145"/>
        <end position="164"/>
    </location>
</feature>
<protein>
    <submittedName>
        <fullName evidence="13">Multidrug transporter EmrE-like cation transporter</fullName>
    </submittedName>
</protein>
<dbReference type="EMBL" id="QJKB01000006">
    <property type="protein sequence ID" value="PXX41901.1"/>
    <property type="molecule type" value="Genomic_DNA"/>
</dbReference>
<feature type="transmembrane region" description="Helical" evidence="11">
    <location>
        <begin position="30"/>
        <end position="51"/>
    </location>
</feature>
<dbReference type="SUPFAM" id="SSF103481">
    <property type="entry name" value="Multidrug resistance efflux transporter EmrE"/>
    <property type="match status" value="2"/>
</dbReference>
<dbReference type="OrthoDB" id="9783707at2"/>
<evidence type="ECO:0000256" key="7">
    <source>
        <dbReference type="ARBA" id="ARBA00022985"/>
    </source>
</evidence>
<dbReference type="InterPro" id="IPR000390">
    <property type="entry name" value="Small_drug/metabolite_transptr"/>
</dbReference>
<name>A0A318J5J0_9BURK</name>
<feature type="transmembrane region" description="Helical" evidence="11">
    <location>
        <begin position="58"/>
        <end position="80"/>
    </location>
</feature>
<evidence type="ECO:0000256" key="2">
    <source>
        <dbReference type="ARBA" id="ARBA00022475"/>
    </source>
</evidence>
<feature type="transmembrane region" description="Helical" evidence="11">
    <location>
        <begin position="208"/>
        <end position="230"/>
    </location>
</feature>
<feature type="transmembrane region" description="Helical" evidence="11">
    <location>
        <begin position="114"/>
        <end position="133"/>
    </location>
</feature>
<evidence type="ECO:0000256" key="10">
    <source>
        <dbReference type="ARBA" id="ARBA00023136"/>
    </source>
</evidence>
<evidence type="ECO:0000259" key="12">
    <source>
        <dbReference type="Pfam" id="PF00892"/>
    </source>
</evidence>
<keyword evidence="10 11" id="KW-0472">Membrane</keyword>
<dbReference type="InterPro" id="IPR037185">
    <property type="entry name" value="EmrE-like"/>
</dbReference>
<keyword evidence="7" id="KW-0448">Lipopolysaccharide biosynthesis</keyword>
<gene>
    <name evidence="13" type="ORF">DFR42_10680</name>
</gene>
<dbReference type="GO" id="GO:0009103">
    <property type="term" value="P:lipopolysaccharide biosynthetic process"/>
    <property type="evidence" value="ECO:0007669"/>
    <property type="project" value="UniProtKB-KW"/>
</dbReference>
<feature type="domain" description="EamA" evidence="12">
    <location>
        <begin position="150"/>
        <end position="281"/>
    </location>
</feature>
<feature type="transmembrane region" description="Helical" evidence="11">
    <location>
        <begin position="176"/>
        <end position="196"/>
    </location>
</feature>
<evidence type="ECO:0000256" key="5">
    <source>
        <dbReference type="ARBA" id="ARBA00022556"/>
    </source>
</evidence>
<evidence type="ECO:0000256" key="6">
    <source>
        <dbReference type="ARBA" id="ARBA00022692"/>
    </source>
</evidence>
<organism evidence="13 14">
    <name type="scientific">Undibacterium pigrum</name>
    <dbReference type="NCBI Taxonomy" id="401470"/>
    <lineage>
        <taxon>Bacteria</taxon>
        <taxon>Pseudomonadati</taxon>
        <taxon>Pseudomonadota</taxon>
        <taxon>Betaproteobacteria</taxon>
        <taxon>Burkholderiales</taxon>
        <taxon>Oxalobacteraceae</taxon>
        <taxon>Undibacterium</taxon>
    </lineage>
</organism>
<sequence length="283" mass="29914">MSTLVVLVVLFAAFLHAAWNAVIKVGNNKYFNTVLVTSGAGLVCAVLLPFVRQPDVSSWAFMLASVALQVVYFYLLAAAYRHGDMSQAYPLMRGTAPLLVALVSGSVIGEAVPVLRWLGLGMLVLGILGLSLSGDNKSSEGNQALSSRGFALLNACFIAGYTVVDGIGVRKSGAPAAYTMWIFLLTALVLLAMIMFRDRQAFFAYIRGKYVLGIAGGAGSVASYGLALWAMTLAPVATIAALRETSILFATGIAAWVLHEKISARRLAAIMLAVAGAVVIRYT</sequence>
<evidence type="ECO:0000256" key="1">
    <source>
        <dbReference type="ARBA" id="ARBA00004651"/>
    </source>
</evidence>
<dbReference type="RefSeq" id="WP_110256343.1">
    <property type="nucleotide sequence ID" value="NZ_QJKB01000006.1"/>
</dbReference>
<keyword evidence="9" id="KW-0443">Lipid metabolism</keyword>
<proteinExistence type="predicted"/>
<evidence type="ECO:0000256" key="8">
    <source>
        <dbReference type="ARBA" id="ARBA00022989"/>
    </source>
</evidence>
<keyword evidence="6 11" id="KW-0812">Transmembrane</keyword>
<feature type="domain" description="EamA" evidence="12">
    <location>
        <begin position="5"/>
        <end position="131"/>
    </location>
</feature>
<keyword evidence="3" id="KW-0444">Lipid biosynthesis</keyword>
<dbReference type="Proteomes" id="UP000247792">
    <property type="component" value="Unassembled WGS sequence"/>
</dbReference>
<feature type="transmembrane region" description="Helical" evidence="11">
    <location>
        <begin position="236"/>
        <end position="257"/>
    </location>
</feature>
<dbReference type="GO" id="GO:0009245">
    <property type="term" value="P:lipid A biosynthetic process"/>
    <property type="evidence" value="ECO:0007669"/>
    <property type="project" value="UniProtKB-KW"/>
</dbReference>
<keyword evidence="2" id="KW-1003">Cell membrane</keyword>